<evidence type="ECO:0000256" key="1">
    <source>
        <dbReference type="ARBA" id="ARBA00001946"/>
    </source>
</evidence>
<dbReference type="GO" id="GO:0046872">
    <property type="term" value="F:metal ion binding"/>
    <property type="evidence" value="ECO:0007669"/>
    <property type="project" value="UniProtKB-KW"/>
</dbReference>
<evidence type="ECO:0000313" key="8">
    <source>
        <dbReference type="EMBL" id="KXJ94639.1"/>
    </source>
</evidence>
<keyword evidence="5 6" id="KW-0460">Magnesium</keyword>
<name>A0A136JBU0_9PEZI</name>
<dbReference type="Gene3D" id="3.30.540.10">
    <property type="entry name" value="Fructose-1,6-Bisphosphatase, subunit A, domain 1"/>
    <property type="match status" value="1"/>
</dbReference>
<dbReference type="OrthoDB" id="411145at2759"/>
<evidence type="ECO:0000256" key="5">
    <source>
        <dbReference type="ARBA" id="ARBA00022842"/>
    </source>
</evidence>
<evidence type="ECO:0000256" key="6">
    <source>
        <dbReference type="PIRSR" id="PIRSR600760-2"/>
    </source>
</evidence>
<dbReference type="Proteomes" id="UP000070501">
    <property type="component" value="Unassembled WGS sequence"/>
</dbReference>
<feature type="binding site" evidence="6">
    <location>
        <position position="139"/>
    </location>
    <ligand>
        <name>Mg(2+)</name>
        <dbReference type="ChEBI" id="CHEBI:18420"/>
        <label>1</label>
        <note>catalytic</note>
    </ligand>
</feature>
<dbReference type="SUPFAM" id="SSF56655">
    <property type="entry name" value="Carbohydrate phosphatase"/>
    <property type="match status" value="1"/>
</dbReference>
<dbReference type="PANTHER" id="PTHR43200:SF2">
    <property type="entry name" value="3'(2'),5'-BISPHOSPHATE NUCLEOTIDASE"/>
    <property type="match status" value="1"/>
</dbReference>
<evidence type="ECO:0000256" key="4">
    <source>
        <dbReference type="ARBA" id="ARBA00022801"/>
    </source>
</evidence>
<evidence type="ECO:0000256" key="2">
    <source>
        <dbReference type="ARBA" id="ARBA00009759"/>
    </source>
</evidence>
<dbReference type="Gene3D" id="3.40.190.80">
    <property type="match status" value="1"/>
</dbReference>
<reference evidence="9" key="1">
    <citation type="submission" date="2016-02" db="EMBL/GenBank/DDBJ databases">
        <title>Draft genome sequence of Microdochium bolleyi, a fungal endophyte of beachgrass.</title>
        <authorList>
            <consortium name="DOE Joint Genome Institute"/>
            <person name="David A.S."/>
            <person name="May G."/>
            <person name="Haridas S."/>
            <person name="Lim J."/>
            <person name="Wang M."/>
            <person name="Labutti K."/>
            <person name="Lipzen A."/>
            <person name="Barry K."/>
            <person name="Grigoriev I.V."/>
        </authorList>
    </citation>
    <scope>NUCLEOTIDE SEQUENCE [LARGE SCALE GENOMIC DNA]</scope>
    <source>
        <strain evidence="9">J235TASD1</strain>
    </source>
</reference>
<comment type="cofactor">
    <cofactor evidence="1 6">
        <name>Mg(2+)</name>
        <dbReference type="ChEBI" id="CHEBI:18420"/>
    </cofactor>
</comment>
<keyword evidence="3 6" id="KW-0479">Metal-binding</keyword>
<dbReference type="GO" id="GO:0000103">
    <property type="term" value="P:sulfate assimilation"/>
    <property type="evidence" value="ECO:0007669"/>
    <property type="project" value="TreeGrafter"/>
</dbReference>
<feature type="binding site" evidence="6">
    <location>
        <position position="137"/>
    </location>
    <ligand>
        <name>Mg(2+)</name>
        <dbReference type="ChEBI" id="CHEBI:18420"/>
        <label>1</label>
        <note>catalytic</note>
    </ligand>
</feature>
<dbReference type="Pfam" id="PF00459">
    <property type="entry name" value="Inositol_P"/>
    <property type="match status" value="1"/>
</dbReference>
<evidence type="ECO:0000256" key="7">
    <source>
        <dbReference type="SAM" id="MobiDB-lite"/>
    </source>
</evidence>
<feature type="binding site" evidence="6">
    <location>
        <position position="140"/>
    </location>
    <ligand>
        <name>Mg(2+)</name>
        <dbReference type="ChEBI" id="CHEBI:18420"/>
        <label>1</label>
        <note>catalytic</note>
    </ligand>
</feature>
<organism evidence="8 9">
    <name type="scientific">Microdochium bolleyi</name>
    <dbReference type="NCBI Taxonomy" id="196109"/>
    <lineage>
        <taxon>Eukaryota</taxon>
        <taxon>Fungi</taxon>
        <taxon>Dikarya</taxon>
        <taxon>Ascomycota</taxon>
        <taxon>Pezizomycotina</taxon>
        <taxon>Sordariomycetes</taxon>
        <taxon>Xylariomycetidae</taxon>
        <taxon>Xylariales</taxon>
        <taxon>Microdochiaceae</taxon>
        <taxon>Microdochium</taxon>
    </lineage>
</organism>
<gene>
    <name evidence="8" type="ORF">Micbo1qcDRAFT_145377</name>
</gene>
<dbReference type="PANTHER" id="PTHR43200">
    <property type="entry name" value="PHOSPHATASE"/>
    <property type="match status" value="1"/>
</dbReference>
<evidence type="ECO:0000313" key="9">
    <source>
        <dbReference type="Proteomes" id="UP000070501"/>
    </source>
</evidence>
<keyword evidence="9" id="KW-1185">Reference proteome</keyword>
<sequence length="370" mass="39451">MDSPYRDEFELVQAVVRAAAGLSQSLLRSADKGVVAKDDLSPVTVADFAIQGLLCASIHARFPSDGFVGEESADDLRANPALLARVWDLLGTAASSPPPSSDPITLPRNPQHMCDLIDLCGNGTPGEPGAGRVWVFDPIDGTQTFVRGEAYAINTALLVDGEQVLSVIGCPTLPVSSPGPVHNATVDPTNQGLLIFGARGHGVYVTPLLKQGTGAEPQPPPRRLEPHATAATRDTLRSVSCFNLLDSGVEDVHKAVMQSLDIPLPGCDLLGWVPRWVTLALGLANVTVWVYKRRDRHGKVWDHAGAMMLFEELGGKITDVDGRPIDLTAGRKMTGNHGFVAAPAQLHSLVLDTVQDIIRKEGKSHLLATD</sequence>
<dbReference type="GO" id="GO:0008441">
    <property type="term" value="F:3'(2'),5'-bisphosphate nucleotidase activity"/>
    <property type="evidence" value="ECO:0007669"/>
    <property type="project" value="TreeGrafter"/>
</dbReference>
<dbReference type="CDD" id="cd01517">
    <property type="entry name" value="PAP_phosphatase"/>
    <property type="match status" value="1"/>
</dbReference>
<feature type="region of interest" description="Disordered" evidence="7">
    <location>
        <begin position="211"/>
        <end position="230"/>
    </location>
</feature>
<dbReference type="InParanoid" id="A0A136JBU0"/>
<dbReference type="STRING" id="196109.A0A136JBU0"/>
<dbReference type="AlphaFoldDB" id="A0A136JBU0"/>
<evidence type="ECO:0008006" key="10">
    <source>
        <dbReference type="Google" id="ProtNLM"/>
    </source>
</evidence>
<feature type="binding site" evidence="6">
    <location>
        <position position="302"/>
    </location>
    <ligand>
        <name>Mg(2+)</name>
        <dbReference type="ChEBI" id="CHEBI:18420"/>
        <label>1</label>
        <note>catalytic</note>
    </ligand>
</feature>
<evidence type="ECO:0000256" key="3">
    <source>
        <dbReference type="ARBA" id="ARBA00022723"/>
    </source>
</evidence>
<dbReference type="EMBL" id="KQ964247">
    <property type="protein sequence ID" value="KXJ94639.1"/>
    <property type="molecule type" value="Genomic_DNA"/>
</dbReference>
<comment type="similarity">
    <text evidence="2">Belongs to the inositol monophosphatase superfamily.</text>
</comment>
<keyword evidence="4" id="KW-0378">Hydrolase</keyword>
<protein>
    <recommendedName>
        <fullName evidence="10">3',5'-bisphosphate nucleotidase</fullName>
    </recommendedName>
</protein>
<dbReference type="InterPro" id="IPR051090">
    <property type="entry name" value="Inositol_monoP_superfamily"/>
</dbReference>
<dbReference type="InterPro" id="IPR000760">
    <property type="entry name" value="Inositol_monophosphatase-like"/>
</dbReference>
<accession>A0A136JBU0</accession>
<feature type="binding site" evidence="6">
    <location>
        <position position="70"/>
    </location>
    <ligand>
        <name>Mg(2+)</name>
        <dbReference type="ChEBI" id="CHEBI:18420"/>
        <label>1</label>
        <note>catalytic</note>
    </ligand>
</feature>
<proteinExistence type="inferred from homology"/>